<keyword evidence="7" id="KW-1185">Reference proteome</keyword>
<feature type="compositionally biased region" description="Gly residues" evidence="5">
    <location>
        <begin position="167"/>
        <end position="181"/>
    </location>
</feature>
<proteinExistence type="inferred from homology"/>
<dbReference type="STRING" id="2903.R1E356"/>
<dbReference type="PANTHER" id="PTHR45904:SF2">
    <property type="entry name" value="TRNA (URACIL-5-)-METHYLTRANSFERASE HOMOLOG A"/>
    <property type="match status" value="1"/>
</dbReference>
<dbReference type="PROSITE" id="PS51687">
    <property type="entry name" value="SAM_MT_RNA_M5U"/>
    <property type="match status" value="1"/>
</dbReference>
<evidence type="ECO:0000256" key="2">
    <source>
        <dbReference type="ARBA" id="ARBA00022679"/>
    </source>
</evidence>
<protein>
    <submittedName>
        <fullName evidence="6">Uncharacterized protein</fullName>
    </submittedName>
</protein>
<dbReference type="InterPro" id="IPR010280">
    <property type="entry name" value="U5_MeTrfase_fam"/>
</dbReference>
<evidence type="ECO:0000256" key="4">
    <source>
        <dbReference type="PROSITE-ProRule" id="PRU01024"/>
    </source>
</evidence>
<dbReference type="InterPro" id="IPR045850">
    <property type="entry name" value="TRM2_met"/>
</dbReference>
<keyword evidence="3 4" id="KW-0949">S-adenosyl-L-methionine</keyword>
<keyword evidence="1 4" id="KW-0489">Methyltransferase</keyword>
<dbReference type="InterPro" id="IPR029063">
    <property type="entry name" value="SAM-dependent_MTases_sf"/>
</dbReference>
<dbReference type="InterPro" id="IPR035979">
    <property type="entry name" value="RBD_domain_sf"/>
</dbReference>
<name>A0A0D3J1Q1_EMIH1</name>
<comment type="caution">
    <text evidence="4">Lacks conserved residue(s) required for the propagation of feature annotation.</text>
</comment>
<dbReference type="CDD" id="cd02440">
    <property type="entry name" value="AdoMet_MTases"/>
    <property type="match status" value="1"/>
</dbReference>
<dbReference type="GO" id="GO:0003723">
    <property type="term" value="F:RNA binding"/>
    <property type="evidence" value="ECO:0007669"/>
    <property type="project" value="TreeGrafter"/>
</dbReference>
<dbReference type="OMA" id="NRGWRTM"/>
<dbReference type="Proteomes" id="UP000013827">
    <property type="component" value="Unassembled WGS sequence"/>
</dbReference>
<keyword evidence="2 4" id="KW-0808">Transferase</keyword>
<dbReference type="Pfam" id="PF05958">
    <property type="entry name" value="tRNA_U5-meth_tr"/>
    <property type="match status" value="1"/>
</dbReference>
<evidence type="ECO:0000256" key="5">
    <source>
        <dbReference type="SAM" id="MobiDB-lite"/>
    </source>
</evidence>
<evidence type="ECO:0000256" key="3">
    <source>
        <dbReference type="ARBA" id="ARBA00022691"/>
    </source>
</evidence>
<comment type="similarity">
    <text evidence="4">Belongs to the class I-like SAM-binding methyltransferase superfamily. RNA M5U methyltransferase family.</text>
</comment>
<dbReference type="SUPFAM" id="SSF53335">
    <property type="entry name" value="S-adenosyl-L-methionine-dependent methyltransferases"/>
    <property type="match status" value="1"/>
</dbReference>
<evidence type="ECO:0000256" key="1">
    <source>
        <dbReference type="ARBA" id="ARBA00022603"/>
    </source>
</evidence>
<feature type="binding site" evidence="4">
    <location>
        <position position="406"/>
    </location>
    <ligand>
        <name>S-adenosyl-L-methionine</name>
        <dbReference type="ChEBI" id="CHEBI:59789"/>
    </ligand>
</feature>
<dbReference type="AlphaFoldDB" id="A0A0D3J1Q1"/>
<dbReference type="InterPro" id="IPR012677">
    <property type="entry name" value="Nucleotide-bd_a/b_plait_sf"/>
</dbReference>
<sequence>MQPEAAEHQPQAATEAAPLAAEAATGQQDASSSGPCPTDAPPSGVAGSEAADKVPPPDPNDPAVQMRINNLSKWATVKDVKHLLERRLGLTGVRKVRKISNQDYAFVYFQSAQERLAADSGINGHKWKGSVLSTAQAKPLDPDRHLKREREGGEGQGGKRVCAQQAGGRGRGGSGEAGEAGGAAAARTAADAAAPLHRLEYAAQLEQKQHFVEKALRRLPREMQVAARSDTQRERWRMPWLSQERLNQRHGLPCPVAPVLPAAATHGYRNKCEFTLGRDEDGSVAVGFTLGTVSHEGFWRAMLARQSFAHADGPPELLLCVAVQAAGLPEEQVASELARLREAFVAPLDPPVRLSLAVRRGAPPGEYKHAGEPAEAEGVETVLGREYIEETLLGLSFRISPDAFFQVNTLGAESLLTLLRAQCSLGPDSVLLDVCCGTGTIGLAMARSVKRVIGIESNAQAVADAAANAARNGITNAEFICAKAEQATRQVLERLTPSELDSLVAIVDPPRAGLHPDVVKALRRCAPLRRLLFVACHAPAFVTNAVSFCRPTSPSFAGVPFELVQAWPIDLFPHTPHCELVTLLERSDLVAEREAAQEAAQAAKQAQAVQTQAAEAASTPTDAAEGGAVGAAAAEGALGAPEESALSRAISSAQAVVASAASVPAGEAEGAAHDHKQHAAQRPLLAEADGAKV</sequence>
<dbReference type="RefSeq" id="XP_005769865.1">
    <property type="nucleotide sequence ID" value="XM_005769808.1"/>
</dbReference>
<dbReference type="HOGENOM" id="CLU_014689_4_2_1"/>
<feature type="compositionally biased region" description="Low complexity" evidence="5">
    <location>
        <begin position="1"/>
        <end position="25"/>
    </location>
</feature>
<evidence type="ECO:0000313" key="6">
    <source>
        <dbReference type="EnsemblProtists" id="EOD17436"/>
    </source>
</evidence>
<dbReference type="GO" id="GO:0006396">
    <property type="term" value="P:RNA processing"/>
    <property type="evidence" value="ECO:0007669"/>
    <property type="project" value="InterPro"/>
</dbReference>
<organism evidence="6 7">
    <name type="scientific">Emiliania huxleyi (strain CCMP1516)</name>
    <dbReference type="NCBI Taxonomy" id="280463"/>
    <lineage>
        <taxon>Eukaryota</taxon>
        <taxon>Haptista</taxon>
        <taxon>Haptophyta</taxon>
        <taxon>Prymnesiophyceae</taxon>
        <taxon>Isochrysidales</taxon>
        <taxon>Noelaerhabdaceae</taxon>
        <taxon>Emiliania</taxon>
    </lineage>
</organism>
<feature type="compositionally biased region" description="Polar residues" evidence="5">
    <location>
        <begin position="26"/>
        <end position="35"/>
    </location>
</feature>
<dbReference type="GeneID" id="17263586"/>
<dbReference type="eggNOG" id="KOG2187">
    <property type="taxonomic scope" value="Eukaryota"/>
</dbReference>
<feature type="active site" description="Nucleophile" evidence="4">
    <location>
        <position position="536"/>
    </location>
</feature>
<dbReference type="PaxDb" id="2903-EOD17436"/>
<dbReference type="GO" id="GO:0032259">
    <property type="term" value="P:methylation"/>
    <property type="evidence" value="ECO:0007669"/>
    <property type="project" value="UniProtKB-KW"/>
</dbReference>
<reference evidence="7" key="1">
    <citation type="journal article" date="2013" name="Nature">
        <title>Pan genome of the phytoplankton Emiliania underpins its global distribution.</title>
        <authorList>
            <person name="Read B.A."/>
            <person name="Kegel J."/>
            <person name="Klute M.J."/>
            <person name="Kuo A."/>
            <person name="Lefebvre S.C."/>
            <person name="Maumus F."/>
            <person name="Mayer C."/>
            <person name="Miller J."/>
            <person name="Monier A."/>
            <person name="Salamov A."/>
            <person name="Young J."/>
            <person name="Aguilar M."/>
            <person name="Claverie J.M."/>
            <person name="Frickenhaus S."/>
            <person name="Gonzalez K."/>
            <person name="Herman E.K."/>
            <person name="Lin Y.C."/>
            <person name="Napier J."/>
            <person name="Ogata H."/>
            <person name="Sarno A.F."/>
            <person name="Shmutz J."/>
            <person name="Schroeder D."/>
            <person name="de Vargas C."/>
            <person name="Verret F."/>
            <person name="von Dassow P."/>
            <person name="Valentin K."/>
            <person name="Van de Peer Y."/>
            <person name="Wheeler G."/>
            <person name="Dacks J.B."/>
            <person name="Delwiche C.F."/>
            <person name="Dyhrman S.T."/>
            <person name="Glockner G."/>
            <person name="John U."/>
            <person name="Richards T."/>
            <person name="Worden A.Z."/>
            <person name="Zhang X."/>
            <person name="Grigoriev I.V."/>
            <person name="Allen A.E."/>
            <person name="Bidle K."/>
            <person name="Borodovsky M."/>
            <person name="Bowler C."/>
            <person name="Brownlee C."/>
            <person name="Cock J.M."/>
            <person name="Elias M."/>
            <person name="Gladyshev V.N."/>
            <person name="Groth M."/>
            <person name="Guda C."/>
            <person name="Hadaegh A."/>
            <person name="Iglesias-Rodriguez M.D."/>
            <person name="Jenkins J."/>
            <person name="Jones B.M."/>
            <person name="Lawson T."/>
            <person name="Leese F."/>
            <person name="Lindquist E."/>
            <person name="Lobanov A."/>
            <person name="Lomsadze A."/>
            <person name="Malik S.B."/>
            <person name="Marsh M.E."/>
            <person name="Mackinder L."/>
            <person name="Mock T."/>
            <person name="Mueller-Roeber B."/>
            <person name="Pagarete A."/>
            <person name="Parker M."/>
            <person name="Probert I."/>
            <person name="Quesneville H."/>
            <person name="Raines C."/>
            <person name="Rensing S.A."/>
            <person name="Riano-Pachon D.M."/>
            <person name="Richier S."/>
            <person name="Rokitta S."/>
            <person name="Shiraiwa Y."/>
            <person name="Soanes D.M."/>
            <person name="van der Giezen M."/>
            <person name="Wahlund T.M."/>
            <person name="Williams B."/>
            <person name="Wilson W."/>
            <person name="Wolfe G."/>
            <person name="Wurch L.L."/>
        </authorList>
    </citation>
    <scope>NUCLEOTIDE SEQUENCE</scope>
</reference>
<reference evidence="6" key="2">
    <citation type="submission" date="2024-10" db="UniProtKB">
        <authorList>
            <consortium name="EnsemblProtists"/>
        </authorList>
    </citation>
    <scope>IDENTIFICATION</scope>
</reference>
<feature type="region of interest" description="Disordered" evidence="5">
    <location>
        <begin position="135"/>
        <end position="182"/>
    </location>
</feature>
<feature type="binding site" evidence="4">
    <location>
        <position position="456"/>
    </location>
    <ligand>
        <name>S-adenosyl-L-methionine</name>
        <dbReference type="ChEBI" id="CHEBI:59789"/>
    </ligand>
</feature>
<feature type="region of interest" description="Disordered" evidence="5">
    <location>
        <begin position="1"/>
        <end position="63"/>
    </location>
</feature>
<dbReference type="KEGG" id="ehx:EMIHUDRAFT_451414"/>
<feature type="compositionally biased region" description="Basic and acidic residues" evidence="5">
    <location>
        <begin position="140"/>
        <end position="153"/>
    </location>
</feature>
<dbReference type="PANTHER" id="PTHR45904">
    <property type="entry name" value="TRNA (URACIL-5-)-METHYLTRANSFERASE"/>
    <property type="match status" value="1"/>
</dbReference>
<dbReference type="Gene3D" id="3.30.70.330">
    <property type="match status" value="1"/>
</dbReference>
<dbReference type="EnsemblProtists" id="EOD17436">
    <property type="protein sequence ID" value="EOD17436"/>
    <property type="gene ID" value="EMIHUDRAFT_451414"/>
</dbReference>
<feature type="region of interest" description="Disordered" evidence="5">
    <location>
        <begin position="661"/>
        <end position="693"/>
    </location>
</feature>
<dbReference type="GO" id="GO:0008173">
    <property type="term" value="F:RNA methyltransferase activity"/>
    <property type="evidence" value="ECO:0007669"/>
    <property type="project" value="InterPro"/>
</dbReference>
<accession>A0A0D3J1Q1</accession>
<dbReference type="SUPFAM" id="SSF54928">
    <property type="entry name" value="RNA-binding domain, RBD"/>
    <property type="match status" value="1"/>
</dbReference>
<evidence type="ECO:0000313" key="7">
    <source>
        <dbReference type="Proteomes" id="UP000013827"/>
    </source>
</evidence>
<dbReference type="Gene3D" id="3.40.50.150">
    <property type="entry name" value="Vaccinia Virus protein VP39"/>
    <property type="match status" value="1"/>
</dbReference>
<feature type="binding site" evidence="4">
    <location>
        <position position="508"/>
    </location>
    <ligand>
        <name>S-adenosyl-L-methionine</name>
        <dbReference type="ChEBI" id="CHEBI:59789"/>
    </ligand>
</feature>